<organism evidence="1">
    <name type="scientific">hydrothermal vent metagenome</name>
    <dbReference type="NCBI Taxonomy" id="652676"/>
    <lineage>
        <taxon>unclassified sequences</taxon>
        <taxon>metagenomes</taxon>
        <taxon>ecological metagenomes</taxon>
    </lineage>
</organism>
<evidence type="ECO:0000313" key="1">
    <source>
        <dbReference type="EMBL" id="VAW09649.1"/>
    </source>
</evidence>
<name>A0A3B0TC43_9ZZZZ</name>
<proteinExistence type="predicted"/>
<protein>
    <submittedName>
        <fullName evidence="1">Uncharacterized protein</fullName>
    </submittedName>
</protein>
<dbReference type="AlphaFoldDB" id="A0A3B0TC43"/>
<dbReference type="EMBL" id="UOEK01000624">
    <property type="protein sequence ID" value="VAW09649.1"/>
    <property type="molecule type" value="Genomic_DNA"/>
</dbReference>
<reference evidence="1" key="1">
    <citation type="submission" date="2018-06" db="EMBL/GenBank/DDBJ databases">
        <authorList>
            <person name="Zhirakovskaya E."/>
        </authorList>
    </citation>
    <scope>NUCLEOTIDE SEQUENCE</scope>
</reference>
<gene>
    <name evidence="1" type="ORF">MNBD_ACTINO02-2506</name>
</gene>
<accession>A0A3B0TC43</accession>
<sequence>MTKRLPLEVSLGVVSFIQNTLRLWTSWTSTTQWPRIWISTVYARAPSCRVARVDGGAGPGLRM</sequence>